<gene>
    <name evidence="2" type="ORF">EKG38_04075</name>
</gene>
<evidence type="ECO:0000256" key="1">
    <source>
        <dbReference type="SAM" id="Phobius"/>
    </source>
</evidence>
<feature type="transmembrane region" description="Helical" evidence="1">
    <location>
        <begin position="59"/>
        <end position="78"/>
    </location>
</feature>
<dbReference type="OrthoDB" id="9980771at2"/>
<proteinExistence type="predicted"/>
<accession>A0A3S0IPL4</accession>
<comment type="caution">
    <text evidence="2">The sequence shown here is derived from an EMBL/GenBank/DDBJ whole genome shotgun (WGS) entry which is preliminary data.</text>
</comment>
<protein>
    <submittedName>
        <fullName evidence="2">Uncharacterized protein</fullName>
    </submittedName>
</protein>
<evidence type="ECO:0000313" key="2">
    <source>
        <dbReference type="EMBL" id="RTR39943.1"/>
    </source>
</evidence>
<sequence>MSKLLLLTPAICTCLTIVIAILHYFHILNNVTGVLVLLGITCVVNVLSYFVISIKTKGNLPYILLGNMMFFIVFVFSATTVQSHNCEHHEEAVVFQYGVHDAGEEIKIGVGATCVNCSK</sequence>
<keyword evidence="1" id="KW-0472">Membrane</keyword>
<name>A0A3S0IPL4_9GAMM</name>
<reference evidence="2 3" key="1">
    <citation type="submission" date="2018-12" db="EMBL/GenBank/DDBJ databases">
        <authorList>
            <person name="Yu L."/>
        </authorList>
    </citation>
    <scope>NUCLEOTIDE SEQUENCE [LARGE SCALE GENOMIC DNA]</scope>
    <source>
        <strain evidence="2 3">HAW-EB2</strain>
    </source>
</reference>
<dbReference type="EMBL" id="RXNU01000002">
    <property type="protein sequence ID" value="RTR39943.1"/>
    <property type="molecule type" value="Genomic_DNA"/>
</dbReference>
<keyword evidence="1" id="KW-0812">Transmembrane</keyword>
<feature type="transmembrane region" description="Helical" evidence="1">
    <location>
        <begin position="30"/>
        <end position="52"/>
    </location>
</feature>
<dbReference type="Proteomes" id="UP000267448">
    <property type="component" value="Unassembled WGS sequence"/>
</dbReference>
<keyword evidence="3" id="KW-1185">Reference proteome</keyword>
<dbReference type="AlphaFoldDB" id="A0A3S0IPL4"/>
<keyword evidence="1" id="KW-1133">Transmembrane helix</keyword>
<evidence type="ECO:0000313" key="3">
    <source>
        <dbReference type="Proteomes" id="UP000267448"/>
    </source>
</evidence>
<dbReference type="RefSeq" id="WP_126518947.1">
    <property type="nucleotide sequence ID" value="NZ_RXNU01000002.1"/>
</dbReference>
<organism evidence="2 3">
    <name type="scientific">Shewanella canadensis</name>
    <dbReference type="NCBI Taxonomy" id="271096"/>
    <lineage>
        <taxon>Bacteria</taxon>
        <taxon>Pseudomonadati</taxon>
        <taxon>Pseudomonadota</taxon>
        <taxon>Gammaproteobacteria</taxon>
        <taxon>Alteromonadales</taxon>
        <taxon>Shewanellaceae</taxon>
        <taxon>Shewanella</taxon>
    </lineage>
</organism>